<dbReference type="EMBL" id="JAJDKZ010000289">
    <property type="protein sequence ID" value="MCB8611671.1"/>
    <property type="molecule type" value="Genomic_DNA"/>
</dbReference>
<reference evidence="2" key="1">
    <citation type="submission" date="2021-10" db="EMBL/GenBank/DDBJ databases">
        <title>Collection of gut derived symbiotic bacterial strains cultured from healthy donors.</title>
        <authorList>
            <person name="Lin H."/>
            <person name="Littmann E."/>
            <person name="Kohout C."/>
            <person name="Pamer E.G."/>
        </authorList>
    </citation>
    <scope>NUCLEOTIDE SEQUENCE</scope>
    <source>
        <strain evidence="2">DFI.4.48</strain>
    </source>
</reference>
<evidence type="ECO:0000313" key="3">
    <source>
        <dbReference type="Proteomes" id="UP001198439"/>
    </source>
</evidence>
<accession>A0AAW4VRB5</accession>
<dbReference type="RefSeq" id="WP_227280228.1">
    <property type="nucleotide sequence ID" value="NZ_JAJDKZ010000289.1"/>
</dbReference>
<feature type="non-terminal residue" evidence="2">
    <location>
        <position position="77"/>
    </location>
</feature>
<feature type="non-terminal residue" evidence="2">
    <location>
        <position position="1"/>
    </location>
</feature>
<dbReference type="InterPro" id="IPR013785">
    <property type="entry name" value="Aldolase_TIM"/>
</dbReference>
<dbReference type="PANTHER" id="PTHR30304">
    <property type="entry name" value="D-TAGATOSE-1,6-BISPHOSPHATE ALDOLASE"/>
    <property type="match status" value="1"/>
</dbReference>
<dbReference type="PANTHER" id="PTHR30304:SF0">
    <property type="entry name" value="D-TAGATOSE-1,6-BISPHOSPHATE ALDOLASE SUBUNIT GATY-RELATED"/>
    <property type="match status" value="1"/>
</dbReference>
<name>A0AAW4VRB5_9FIRM</name>
<protein>
    <submittedName>
        <fullName evidence="2">Class II fructose-bisphosphate aldolase</fullName>
        <ecNumber evidence="2">4.1.2.13</ecNumber>
    </submittedName>
</protein>
<dbReference type="GO" id="GO:0005975">
    <property type="term" value="P:carbohydrate metabolic process"/>
    <property type="evidence" value="ECO:0007669"/>
    <property type="project" value="InterPro"/>
</dbReference>
<keyword evidence="2" id="KW-0456">Lyase</keyword>
<dbReference type="EC" id="4.1.2.13" evidence="2"/>
<sequence>AVKAAEEMNTPIILQIAEVRLQHSPLHLMGPMMVQAAKEAKVDVAVHLDHGLTLETVKKALELGFTSVMLDASRDPF</sequence>
<dbReference type="GO" id="GO:0008270">
    <property type="term" value="F:zinc ion binding"/>
    <property type="evidence" value="ECO:0007669"/>
    <property type="project" value="InterPro"/>
</dbReference>
<dbReference type="Proteomes" id="UP001198439">
    <property type="component" value="Unassembled WGS sequence"/>
</dbReference>
<dbReference type="Pfam" id="PF01116">
    <property type="entry name" value="F_bP_aldolase"/>
    <property type="match status" value="1"/>
</dbReference>
<dbReference type="SUPFAM" id="SSF51569">
    <property type="entry name" value="Aldolase"/>
    <property type="match status" value="1"/>
</dbReference>
<evidence type="ECO:0000313" key="2">
    <source>
        <dbReference type="EMBL" id="MCB8611671.1"/>
    </source>
</evidence>
<dbReference type="InterPro" id="IPR050246">
    <property type="entry name" value="Class_II_FBP_aldolase"/>
</dbReference>
<proteinExistence type="predicted"/>
<dbReference type="InterPro" id="IPR000771">
    <property type="entry name" value="FBA_II"/>
</dbReference>
<comment type="caution">
    <text evidence="2">The sequence shown here is derived from an EMBL/GenBank/DDBJ whole genome shotgun (WGS) entry which is preliminary data.</text>
</comment>
<organism evidence="2 3">
    <name type="scientific">Faecalibacillus faecis</name>
    <dbReference type="NCBI Taxonomy" id="1982628"/>
    <lineage>
        <taxon>Bacteria</taxon>
        <taxon>Bacillati</taxon>
        <taxon>Bacillota</taxon>
        <taxon>Erysipelotrichia</taxon>
        <taxon>Erysipelotrichales</taxon>
        <taxon>Coprobacillaceae</taxon>
        <taxon>Faecalibacillus</taxon>
    </lineage>
</organism>
<evidence type="ECO:0000256" key="1">
    <source>
        <dbReference type="ARBA" id="ARBA00001947"/>
    </source>
</evidence>
<comment type="cofactor">
    <cofactor evidence="1">
        <name>Zn(2+)</name>
        <dbReference type="ChEBI" id="CHEBI:29105"/>
    </cofactor>
</comment>
<gene>
    <name evidence="2" type="ORF">LJD69_13850</name>
</gene>
<dbReference type="GO" id="GO:0004332">
    <property type="term" value="F:fructose-bisphosphate aldolase activity"/>
    <property type="evidence" value="ECO:0007669"/>
    <property type="project" value="UniProtKB-EC"/>
</dbReference>
<dbReference type="Gene3D" id="3.20.20.70">
    <property type="entry name" value="Aldolase class I"/>
    <property type="match status" value="1"/>
</dbReference>
<dbReference type="AlphaFoldDB" id="A0AAW4VRB5"/>